<reference evidence="1 2" key="1">
    <citation type="submission" date="2024-12" db="EMBL/GenBank/DDBJ databases">
        <title>Forecasting of Potato common scab and diversities of Pathogenic streptomyces spp. in china.</title>
        <authorList>
            <person name="Handique U."/>
            <person name="Wu J."/>
        </authorList>
    </citation>
    <scope>NUCLEOTIDE SEQUENCE [LARGE SCALE GENOMIC DNA]</scope>
    <source>
        <strain evidence="1 2">ZRIMU1585</strain>
    </source>
</reference>
<dbReference type="InterPro" id="IPR047763">
    <property type="entry name" value="PG_bind_dom_phiBT1-type"/>
</dbReference>
<dbReference type="Gene3D" id="1.10.101.10">
    <property type="entry name" value="PGBD-like superfamily/PGBD"/>
    <property type="match status" value="1"/>
</dbReference>
<dbReference type="InterPro" id="IPR036365">
    <property type="entry name" value="PGBD-like_sf"/>
</dbReference>
<dbReference type="SUPFAM" id="SSF47090">
    <property type="entry name" value="PGBD-like"/>
    <property type="match status" value="1"/>
</dbReference>
<dbReference type="Proteomes" id="UP001631993">
    <property type="component" value="Unassembled WGS sequence"/>
</dbReference>
<evidence type="ECO:0000313" key="2">
    <source>
        <dbReference type="Proteomes" id="UP001631993"/>
    </source>
</evidence>
<gene>
    <name evidence="1" type="ORF">ACKI1S_10700</name>
</gene>
<name>A0ABW9IDM1_STRGJ</name>
<protein>
    <submittedName>
        <fullName evidence="1">Peptidoglycan-binding protein</fullName>
    </submittedName>
</protein>
<organism evidence="1 2">
    <name type="scientific">Streptomyces galilaeus</name>
    <dbReference type="NCBI Taxonomy" id="33899"/>
    <lineage>
        <taxon>Bacteria</taxon>
        <taxon>Bacillati</taxon>
        <taxon>Actinomycetota</taxon>
        <taxon>Actinomycetes</taxon>
        <taxon>Kitasatosporales</taxon>
        <taxon>Streptomycetaceae</taxon>
        <taxon>Streptomyces</taxon>
    </lineage>
</organism>
<keyword evidence="2" id="KW-1185">Reference proteome</keyword>
<dbReference type="NCBIfam" id="NF038080">
    <property type="entry name" value="PG_bind_siph"/>
    <property type="match status" value="1"/>
</dbReference>
<dbReference type="RefSeq" id="WP_369279678.1">
    <property type="nucleotide sequence ID" value="NZ_JBJVNE010000005.1"/>
</dbReference>
<comment type="caution">
    <text evidence="1">The sequence shown here is derived from an EMBL/GenBank/DDBJ whole genome shotgun (WGS) entry which is preliminary data.</text>
</comment>
<proteinExistence type="predicted"/>
<evidence type="ECO:0000313" key="1">
    <source>
        <dbReference type="EMBL" id="MFM9646608.1"/>
    </source>
</evidence>
<sequence>MTARTGPQYYPGAIQSHWYEDDYPGDAQEVNVLVLHTTEGRALPTYGGGSSAPNLTALPDFKAKRLIWHQHFRFDTSSRALKNLSGGVETNTLNVGQAELVGTCDPDTRVRWVKAGRVQDVDFIYWPQAPAWALRDLAKFLAWAHDQHGVPLSGPASWPAYPTSYANGGGQRMTGARWSDFKGVCGHMHVPENDHGDPGAIDFPELLTLAQAMLGLPVPEKPTTPPVPAFPGRRYFALGQSNTHVTRLGRQLVARGYRRFYTVGPGPTWTEADRRAVEAFQRAQGWSGADADGYPGPETWRRLFS</sequence>
<accession>A0ABW9IDM1</accession>
<dbReference type="EMBL" id="JBJVNE010000005">
    <property type="protein sequence ID" value="MFM9646608.1"/>
    <property type="molecule type" value="Genomic_DNA"/>
</dbReference>
<dbReference type="InterPro" id="IPR036366">
    <property type="entry name" value="PGBDSf"/>
</dbReference>